<dbReference type="EMBL" id="LFZO01000165">
    <property type="protein sequence ID" value="KXT12111.1"/>
    <property type="molecule type" value="Genomic_DNA"/>
</dbReference>
<proteinExistence type="predicted"/>
<gene>
    <name evidence="2" type="ORF">AC579_7971</name>
</gene>
<dbReference type="Proteomes" id="UP000073492">
    <property type="component" value="Unassembled WGS sequence"/>
</dbReference>
<feature type="domain" description="Tautomerase cis-CaaD-like" evidence="1">
    <location>
        <begin position="52"/>
        <end position="162"/>
    </location>
</feature>
<sequence>MITIQGVQPATEEASGRLLHSKVEIRNPPHLQYLKSLPTLYSALPIRSSEWPHWIIYHPPDTFSDGPTKQALAEDITDAYAKTGSMPVFYVVCQTNLCLSVAKSLEAVESHFIRISVAHIHVNIGLHVETDDAKRTPIYEMLMDRYEKALKPHIHDKGYDLGYGPQIEQDTGQTKDAA</sequence>
<evidence type="ECO:0000313" key="3">
    <source>
        <dbReference type="Proteomes" id="UP000073492"/>
    </source>
</evidence>
<reference evidence="2 3" key="1">
    <citation type="submission" date="2015-07" db="EMBL/GenBank/DDBJ databases">
        <title>Comparative genomics of the Sigatoka disease complex on banana suggests a link between parallel evolutionary changes in Pseudocercospora fijiensis and Pseudocercospora eumusae and increased virulence on the banana host.</title>
        <authorList>
            <person name="Chang T.-C."/>
            <person name="Salvucci A."/>
            <person name="Crous P.W."/>
            <person name="Stergiopoulos I."/>
        </authorList>
    </citation>
    <scope>NUCLEOTIDE SEQUENCE [LARGE SCALE GENOMIC DNA]</scope>
    <source>
        <strain evidence="2 3">CBS 116634</strain>
    </source>
</reference>
<evidence type="ECO:0000313" key="2">
    <source>
        <dbReference type="EMBL" id="KXT12111.1"/>
    </source>
</evidence>
<protein>
    <recommendedName>
        <fullName evidence="1">Tautomerase cis-CaaD-like domain-containing protein</fullName>
    </recommendedName>
</protein>
<keyword evidence="3" id="KW-1185">Reference proteome</keyword>
<organism evidence="2 3">
    <name type="scientific">Pseudocercospora musae</name>
    <dbReference type="NCBI Taxonomy" id="113226"/>
    <lineage>
        <taxon>Eukaryota</taxon>
        <taxon>Fungi</taxon>
        <taxon>Dikarya</taxon>
        <taxon>Ascomycota</taxon>
        <taxon>Pezizomycotina</taxon>
        <taxon>Dothideomycetes</taxon>
        <taxon>Dothideomycetidae</taxon>
        <taxon>Mycosphaerellales</taxon>
        <taxon>Mycosphaerellaceae</taxon>
        <taxon>Pseudocercospora</taxon>
    </lineage>
</organism>
<accession>A0A139IBG7</accession>
<dbReference type="OrthoDB" id="2129288at2759"/>
<dbReference type="InterPro" id="IPR014347">
    <property type="entry name" value="Tautomerase/MIF_sf"/>
</dbReference>
<dbReference type="Pfam" id="PF14832">
    <property type="entry name" value="Tautomerase_3"/>
    <property type="match status" value="1"/>
</dbReference>
<dbReference type="AlphaFoldDB" id="A0A139IBG7"/>
<name>A0A139IBG7_9PEZI</name>
<comment type="caution">
    <text evidence="2">The sequence shown here is derived from an EMBL/GenBank/DDBJ whole genome shotgun (WGS) entry which is preliminary data.</text>
</comment>
<dbReference type="Gene3D" id="3.30.429.10">
    <property type="entry name" value="Macrophage Migration Inhibitory Factor"/>
    <property type="match status" value="1"/>
</dbReference>
<dbReference type="InterPro" id="IPR028116">
    <property type="entry name" value="Cis-CaaD-like"/>
</dbReference>
<evidence type="ECO:0000259" key="1">
    <source>
        <dbReference type="Pfam" id="PF14832"/>
    </source>
</evidence>